<keyword evidence="3" id="KW-1185">Reference proteome</keyword>
<sequence>MEELKKKSQVEQQKFVQMSQQMKELQKEKRQLEEQLAHRNSSCVELRQEMENQRAEFSQQLQNLRAEVESEGRALQLRLEEERRHQLEEEVAGGGRSLLILGRGQLAQVSRCDLHHVTPAP</sequence>
<gene>
    <name evidence="2" type="ORF">GOODEAATRI_025908</name>
</gene>
<organism evidence="2 3">
    <name type="scientific">Goodea atripinnis</name>
    <dbReference type="NCBI Taxonomy" id="208336"/>
    <lineage>
        <taxon>Eukaryota</taxon>
        <taxon>Metazoa</taxon>
        <taxon>Chordata</taxon>
        <taxon>Craniata</taxon>
        <taxon>Vertebrata</taxon>
        <taxon>Euteleostomi</taxon>
        <taxon>Actinopterygii</taxon>
        <taxon>Neopterygii</taxon>
        <taxon>Teleostei</taxon>
        <taxon>Neoteleostei</taxon>
        <taxon>Acanthomorphata</taxon>
        <taxon>Ovalentaria</taxon>
        <taxon>Atherinomorphae</taxon>
        <taxon>Cyprinodontiformes</taxon>
        <taxon>Goodeidae</taxon>
        <taxon>Goodea</taxon>
    </lineage>
</organism>
<protein>
    <submittedName>
        <fullName evidence="2">Uncharacterized protein</fullName>
    </submittedName>
</protein>
<evidence type="ECO:0000313" key="3">
    <source>
        <dbReference type="Proteomes" id="UP001476798"/>
    </source>
</evidence>
<keyword evidence="1" id="KW-0175">Coiled coil</keyword>
<feature type="coiled-coil region" evidence="1">
    <location>
        <begin position="1"/>
        <end position="74"/>
    </location>
</feature>
<dbReference type="EMBL" id="JAHRIO010033103">
    <property type="protein sequence ID" value="MEQ2169510.1"/>
    <property type="molecule type" value="Genomic_DNA"/>
</dbReference>
<name>A0ABV0NDQ7_9TELE</name>
<comment type="caution">
    <text evidence="2">The sequence shown here is derived from an EMBL/GenBank/DDBJ whole genome shotgun (WGS) entry which is preliminary data.</text>
</comment>
<dbReference type="Proteomes" id="UP001476798">
    <property type="component" value="Unassembled WGS sequence"/>
</dbReference>
<reference evidence="2 3" key="1">
    <citation type="submission" date="2021-06" db="EMBL/GenBank/DDBJ databases">
        <authorList>
            <person name="Palmer J.M."/>
        </authorList>
    </citation>
    <scope>NUCLEOTIDE SEQUENCE [LARGE SCALE GENOMIC DNA]</scope>
    <source>
        <strain evidence="2 3">GA_2019</strain>
        <tissue evidence="2">Muscle</tissue>
    </source>
</reference>
<proteinExistence type="predicted"/>
<evidence type="ECO:0000256" key="1">
    <source>
        <dbReference type="SAM" id="Coils"/>
    </source>
</evidence>
<accession>A0ABV0NDQ7</accession>
<evidence type="ECO:0000313" key="2">
    <source>
        <dbReference type="EMBL" id="MEQ2169510.1"/>
    </source>
</evidence>